<accession>A0ABN7VQX3</accession>
<name>A0ABN7VQX3_GIGMA</name>
<sequence>MLTKKLTPEEKMELTNTKRLQMHKLRGHCYVVIRMDSLLNYEIVDLSALAEMIMVLEDLKIYNKATNCWIYKGPFIKLSPEVLQQFEEAKYRLLELKK</sequence>
<proteinExistence type="predicted"/>
<evidence type="ECO:0000313" key="1">
    <source>
        <dbReference type="EMBL" id="CAG8794193.1"/>
    </source>
</evidence>
<gene>
    <name evidence="1" type="ORF">GMARGA_LOCUS21738</name>
</gene>
<evidence type="ECO:0000313" key="2">
    <source>
        <dbReference type="Proteomes" id="UP000789901"/>
    </source>
</evidence>
<comment type="caution">
    <text evidence="1">The sequence shown here is derived from an EMBL/GenBank/DDBJ whole genome shotgun (WGS) entry which is preliminary data.</text>
</comment>
<reference evidence="1 2" key="1">
    <citation type="submission" date="2021-06" db="EMBL/GenBank/DDBJ databases">
        <authorList>
            <person name="Kallberg Y."/>
            <person name="Tangrot J."/>
            <person name="Rosling A."/>
        </authorList>
    </citation>
    <scope>NUCLEOTIDE SEQUENCE [LARGE SCALE GENOMIC DNA]</scope>
    <source>
        <strain evidence="1 2">120-4 pot B 10/14</strain>
    </source>
</reference>
<protein>
    <submittedName>
        <fullName evidence="1">10361_t:CDS:1</fullName>
    </submittedName>
</protein>
<keyword evidence="2" id="KW-1185">Reference proteome</keyword>
<dbReference type="Proteomes" id="UP000789901">
    <property type="component" value="Unassembled WGS sequence"/>
</dbReference>
<dbReference type="EMBL" id="CAJVQB010020340">
    <property type="protein sequence ID" value="CAG8794193.1"/>
    <property type="molecule type" value="Genomic_DNA"/>
</dbReference>
<organism evidence="1 2">
    <name type="scientific">Gigaspora margarita</name>
    <dbReference type="NCBI Taxonomy" id="4874"/>
    <lineage>
        <taxon>Eukaryota</taxon>
        <taxon>Fungi</taxon>
        <taxon>Fungi incertae sedis</taxon>
        <taxon>Mucoromycota</taxon>
        <taxon>Glomeromycotina</taxon>
        <taxon>Glomeromycetes</taxon>
        <taxon>Diversisporales</taxon>
        <taxon>Gigasporaceae</taxon>
        <taxon>Gigaspora</taxon>
    </lineage>
</organism>